<dbReference type="InterPro" id="IPR003646">
    <property type="entry name" value="SH3-like_bac-type"/>
</dbReference>
<evidence type="ECO:0000259" key="2">
    <source>
        <dbReference type="Pfam" id="PF08239"/>
    </source>
</evidence>
<evidence type="ECO:0000313" key="4">
    <source>
        <dbReference type="Proteomes" id="UP001500443"/>
    </source>
</evidence>
<feature type="chain" id="PRO_5045628850" description="SH3b domain-containing protein" evidence="1">
    <location>
        <begin position="22"/>
        <end position="102"/>
    </location>
</feature>
<comment type="caution">
    <text evidence="3">The sequence shown here is derived from an EMBL/GenBank/DDBJ whole genome shotgun (WGS) entry which is preliminary data.</text>
</comment>
<dbReference type="Gene3D" id="2.30.30.40">
    <property type="entry name" value="SH3 Domains"/>
    <property type="match status" value="1"/>
</dbReference>
<accession>A0ABN2XDL5</accession>
<dbReference type="Proteomes" id="UP001500443">
    <property type="component" value="Unassembled WGS sequence"/>
</dbReference>
<dbReference type="EMBL" id="BAAAPF010000008">
    <property type="protein sequence ID" value="GAA2110146.1"/>
    <property type="molecule type" value="Genomic_DNA"/>
</dbReference>
<feature type="domain" description="SH3b" evidence="2">
    <location>
        <begin position="41"/>
        <end position="92"/>
    </location>
</feature>
<evidence type="ECO:0000313" key="3">
    <source>
        <dbReference type="EMBL" id="GAA2110146.1"/>
    </source>
</evidence>
<reference evidence="3 4" key="1">
    <citation type="journal article" date="2019" name="Int. J. Syst. Evol. Microbiol.">
        <title>The Global Catalogue of Microorganisms (GCM) 10K type strain sequencing project: providing services to taxonomists for standard genome sequencing and annotation.</title>
        <authorList>
            <consortium name="The Broad Institute Genomics Platform"/>
            <consortium name="The Broad Institute Genome Sequencing Center for Infectious Disease"/>
            <person name="Wu L."/>
            <person name="Ma J."/>
        </authorList>
    </citation>
    <scope>NUCLEOTIDE SEQUENCE [LARGE SCALE GENOMIC DNA]</scope>
    <source>
        <strain evidence="3 4">JCM 15481</strain>
    </source>
</reference>
<name>A0ABN2XDL5_9ACTN</name>
<protein>
    <recommendedName>
        <fullName evidence="2">SH3b domain-containing protein</fullName>
    </recommendedName>
</protein>
<dbReference type="Pfam" id="PF08239">
    <property type="entry name" value="SH3_3"/>
    <property type="match status" value="1"/>
</dbReference>
<keyword evidence="4" id="KW-1185">Reference proteome</keyword>
<feature type="signal peptide" evidence="1">
    <location>
        <begin position="1"/>
        <end position="21"/>
    </location>
</feature>
<proteinExistence type="predicted"/>
<gene>
    <name evidence="3" type="ORF">GCM10009802_06950</name>
</gene>
<sequence length="102" mass="11169">MAVSAITVGVVLVGAVPAVPAAPSSVAADRYARPMIKVTCSAANVRKKPRKSSPLVGVVHRGERVRLLQRTENWSHLRIRFKEGGKSRTGWIIFDCGDLYRQ</sequence>
<keyword evidence="1" id="KW-0732">Signal</keyword>
<evidence type="ECO:0000256" key="1">
    <source>
        <dbReference type="SAM" id="SignalP"/>
    </source>
</evidence>
<organism evidence="3 4">
    <name type="scientific">Streptomyces synnematoformans</name>
    <dbReference type="NCBI Taxonomy" id="415721"/>
    <lineage>
        <taxon>Bacteria</taxon>
        <taxon>Bacillati</taxon>
        <taxon>Actinomycetota</taxon>
        <taxon>Actinomycetes</taxon>
        <taxon>Kitasatosporales</taxon>
        <taxon>Streptomycetaceae</taxon>
        <taxon>Streptomyces</taxon>
    </lineage>
</organism>